<feature type="region of interest" description="Disordered" evidence="1">
    <location>
        <begin position="45"/>
        <end position="117"/>
    </location>
</feature>
<reference evidence="2" key="1">
    <citation type="submission" date="2019-05" db="EMBL/GenBank/DDBJ databases">
        <title>Annotation for the trematode Fasciolopsis buski.</title>
        <authorList>
            <person name="Choi Y.-J."/>
        </authorList>
    </citation>
    <scope>NUCLEOTIDE SEQUENCE</scope>
    <source>
        <strain evidence="2">HT</strain>
        <tissue evidence="2">Whole worm</tissue>
    </source>
</reference>
<evidence type="ECO:0000313" key="2">
    <source>
        <dbReference type="EMBL" id="KAA0193500.1"/>
    </source>
</evidence>
<name>A0A8E0VH58_9TREM</name>
<feature type="compositionally biased region" description="Basic residues" evidence="1">
    <location>
        <begin position="103"/>
        <end position="114"/>
    </location>
</feature>
<sequence>MHTQPNTGSQTSLQKYRGAGTLPKYEVQPVLCTFQNLLDHLYGKQARNTEPDQTTESCESQQPTSTVDPVSDILNAVAVGDEDTPEHTTDEAKPSKPSTRSQARNRRVRRRKKRQSELRFIPPNYQIKEEMRTILCEELGMGEHYARLVLTL</sequence>
<dbReference type="EMBL" id="LUCM01004993">
    <property type="protein sequence ID" value="KAA0193500.1"/>
    <property type="molecule type" value="Genomic_DNA"/>
</dbReference>
<organism evidence="2 3">
    <name type="scientific">Fasciolopsis buskii</name>
    <dbReference type="NCBI Taxonomy" id="27845"/>
    <lineage>
        <taxon>Eukaryota</taxon>
        <taxon>Metazoa</taxon>
        <taxon>Spiralia</taxon>
        <taxon>Lophotrochozoa</taxon>
        <taxon>Platyhelminthes</taxon>
        <taxon>Trematoda</taxon>
        <taxon>Digenea</taxon>
        <taxon>Plagiorchiida</taxon>
        <taxon>Echinostomata</taxon>
        <taxon>Echinostomatoidea</taxon>
        <taxon>Fasciolidae</taxon>
        <taxon>Fasciolopsis</taxon>
    </lineage>
</organism>
<proteinExistence type="predicted"/>
<dbReference type="OrthoDB" id="10565583at2759"/>
<evidence type="ECO:0000256" key="1">
    <source>
        <dbReference type="SAM" id="MobiDB-lite"/>
    </source>
</evidence>
<evidence type="ECO:0000313" key="3">
    <source>
        <dbReference type="Proteomes" id="UP000728185"/>
    </source>
</evidence>
<keyword evidence="3" id="KW-1185">Reference proteome</keyword>
<accession>A0A8E0VH58</accession>
<dbReference type="AlphaFoldDB" id="A0A8E0VH58"/>
<comment type="caution">
    <text evidence="2">The sequence shown here is derived from an EMBL/GenBank/DDBJ whole genome shotgun (WGS) entry which is preliminary data.</text>
</comment>
<feature type="compositionally biased region" description="Polar residues" evidence="1">
    <location>
        <begin position="46"/>
        <end position="68"/>
    </location>
</feature>
<dbReference type="Proteomes" id="UP000728185">
    <property type="component" value="Unassembled WGS sequence"/>
</dbReference>
<feature type="compositionally biased region" description="Basic and acidic residues" evidence="1">
    <location>
        <begin position="85"/>
        <end position="94"/>
    </location>
</feature>
<gene>
    <name evidence="2" type="ORF">FBUS_05842</name>
</gene>
<protein>
    <submittedName>
        <fullName evidence="2">Uncharacterized protein</fullName>
    </submittedName>
</protein>